<proteinExistence type="predicted"/>
<protein>
    <submittedName>
        <fullName evidence="1">Uncharacterized protein</fullName>
    </submittedName>
</protein>
<reference evidence="1" key="1">
    <citation type="journal article" date="2015" name="Nature">
        <title>Complex archaea that bridge the gap between prokaryotes and eukaryotes.</title>
        <authorList>
            <person name="Spang A."/>
            <person name="Saw J.H."/>
            <person name="Jorgensen S.L."/>
            <person name="Zaremba-Niedzwiedzka K."/>
            <person name="Martijn J."/>
            <person name="Lind A.E."/>
            <person name="van Eijk R."/>
            <person name="Schleper C."/>
            <person name="Guy L."/>
            <person name="Ettema T.J."/>
        </authorList>
    </citation>
    <scope>NUCLEOTIDE SEQUENCE</scope>
</reference>
<sequence>MKNSPTQEEKMEIQVQPNKWSCLPTAFAIAMGEPVEEIIKQVGHDGSDILFPTYKEPYCRRSFHPQELIDICLLKNFAVVQIEKSPVVIAKNITHSVPMNTRRIGSYLLNYTGVLIGEGQTGTPHAVAWNGKRILDPNGIEYFISRFR</sequence>
<feature type="non-terminal residue" evidence="1">
    <location>
        <position position="148"/>
    </location>
</feature>
<dbReference type="AlphaFoldDB" id="A0A0F9C4D7"/>
<dbReference type="EMBL" id="LAZR01048617">
    <property type="protein sequence ID" value="KKK91516.1"/>
    <property type="molecule type" value="Genomic_DNA"/>
</dbReference>
<name>A0A0F9C4D7_9ZZZZ</name>
<organism evidence="1">
    <name type="scientific">marine sediment metagenome</name>
    <dbReference type="NCBI Taxonomy" id="412755"/>
    <lineage>
        <taxon>unclassified sequences</taxon>
        <taxon>metagenomes</taxon>
        <taxon>ecological metagenomes</taxon>
    </lineage>
</organism>
<gene>
    <name evidence="1" type="ORF">LCGC14_2712140</name>
</gene>
<accession>A0A0F9C4D7</accession>
<evidence type="ECO:0000313" key="1">
    <source>
        <dbReference type="EMBL" id="KKK91516.1"/>
    </source>
</evidence>
<comment type="caution">
    <text evidence="1">The sequence shown here is derived from an EMBL/GenBank/DDBJ whole genome shotgun (WGS) entry which is preliminary data.</text>
</comment>